<evidence type="ECO:0000256" key="8">
    <source>
        <dbReference type="ARBA" id="ARBA00023242"/>
    </source>
</evidence>
<dbReference type="STRING" id="36087.A0A077Z2T7"/>
<sequence length="276" mass="31485">MELAKEGFNLIEQCEGLNAWPLLKALLKTAVKTWAPQVIIFSDRPILHDDWEFLIPSTVRVVDLYANFFKNLNSESCFIAQLEDYFKTIDGEQSVVVLDCLESLLMCYGQVVCIQLLHRLFTDGCRRAWVLIGSVEELSDDFLAHLRSLARKVHRLSLESDNGHVVYQEICHNNVRRTWDFQIDSSYNFISAKRRVEVKKKPTSPTDPTVATVAGLPRDIESGVPFRLALNAKEWEARSKVKLPYKKDSAQSGKVYYVADADDDVDDEDPDEDLVI</sequence>
<keyword evidence="8" id="KW-0539">Nucleus</keyword>
<dbReference type="PANTHER" id="PTHR15641">
    <property type="entry name" value="ELONGATOR COMPLEX PROTEIN 5"/>
    <property type="match status" value="1"/>
</dbReference>
<dbReference type="GO" id="GO:0033588">
    <property type="term" value="C:elongator holoenzyme complex"/>
    <property type="evidence" value="ECO:0007669"/>
    <property type="project" value="InterPro"/>
</dbReference>
<protein>
    <recommendedName>
        <fullName evidence="5">Elongator complex protein 5</fullName>
    </recommendedName>
</protein>
<dbReference type="AlphaFoldDB" id="A0A077Z2T7"/>
<gene>
    <name evidence="9" type="ORF">TTRE_0000305201</name>
</gene>
<dbReference type="Proteomes" id="UP000030665">
    <property type="component" value="Unassembled WGS sequence"/>
</dbReference>
<evidence type="ECO:0000256" key="6">
    <source>
        <dbReference type="ARBA" id="ARBA00022490"/>
    </source>
</evidence>
<comment type="pathway">
    <text evidence="3">tRNA modification; 5-methoxycarbonylmethyl-2-thiouridine-tRNA biosynthesis.</text>
</comment>
<evidence type="ECO:0000313" key="9">
    <source>
        <dbReference type="EMBL" id="CDW54782.1"/>
    </source>
</evidence>
<dbReference type="GO" id="GO:0005634">
    <property type="term" value="C:nucleus"/>
    <property type="evidence" value="ECO:0007669"/>
    <property type="project" value="UniProtKB-SubCell"/>
</dbReference>
<dbReference type="EMBL" id="HG805916">
    <property type="protein sequence ID" value="CDW54782.1"/>
    <property type="molecule type" value="Genomic_DNA"/>
</dbReference>
<keyword evidence="7" id="KW-0819">tRNA processing</keyword>
<evidence type="ECO:0000256" key="5">
    <source>
        <dbReference type="ARBA" id="ARBA00020264"/>
    </source>
</evidence>
<keyword evidence="10" id="KW-1185">Reference proteome</keyword>
<evidence type="ECO:0000256" key="1">
    <source>
        <dbReference type="ARBA" id="ARBA00004123"/>
    </source>
</evidence>
<evidence type="ECO:0000256" key="2">
    <source>
        <dbReference type="ARBA" id="ARBA00004496"/>
    </source>
</evidence>
<keyword evidence="6" id="KW-0963">Cytoplasm</keyword>
<dbReference type="InterPro" id="IPR019519">
    <property type="entry name" value="Elp5"/>
</dbReference>
<dbReference type="UniPathway" id="UPA00988"/>
<comment type="similarity">
    <text evidence="4">Belongs to the ELP5 family.</text>
</comment>
<proteinExistence type="inferred from homology"/>
<accession>A0A077Z2T7</accession>
<name>A0A077Z2T7_TRITR</name>
<organism evidence="9 10">
    <name type="scientific">Trichuris trichiura</name>
    <name type="common">Whipworm</name>
    <name type="synonym">Trichocephalus trichiurus</name>
    <dbReference type="NCBI Taxonomy" id="36087"/>
    <lineage>
        <taxon>Eukaryota</taxon>
        <taxon>Metazoa</taxon>
        <taxon>Ecdysozoa</taxon>
        <taxon>Nematoda</taxon>
        <taxon>Enoplea</taxon>
        <taxon>Dorylaimia</taxon>
        <taxon>Trichinellida</taxon>
        <taxon>Trichuridae</taxon>
        <taxon>Trichuris</taxon>
    </lineage>
</organism>
<evidence type="ECO:0000256" key="4">
    <source>
        <dbReference type="ARBA" id="ARBA00009567"/>
    </source>
</evidence>
<comment type="subcellular location">
    <subcellularLocation>
        <location evidence="2">Cytoplasm</location>
    </subcellularLocation>
    <subcellularLocation>
        <location evidence="1">Nucleus</location>
    </subcellularLocation>
</comment>
<dbReference type="OrthoDB" id="10313458at2759"/>
<reference evidence="9" key="1">
    <citation type="submission" date="2014-01" db="EMBL/GenBank/DDBJ databases">
        <authorList>
            <person name="Aslett M."/>
        </authorList>
    </citation>
    <scope>NUCLEOTIDE SEQUENCE</scope>
</reference>
<evidence type="ECO:0000313" key="10">
    <source>
        <dbReference type="Proteomes" id="UP000030665"/>
    </source>
</evidence>
<reference evidence="9" key="2">
    <citation type="submission" date="2014-03" db="EMBL/GenBank/DDBJ databases">
        <title>The whipworm genome and dual-species transcriptomics of an intimate host-pathogen interaction.</title>
        <authorList>
            <person name="Foth B.J."/>
            <person name="Tsai I.J."/>
            <person name="Reid A.J."/>
            <person name="Bancroft A.J."/>
            <person name="Nichol S."/>
            <person name="Tracey A."/>
            <person name="Holroyd N."/>
            <person name="Cotton J.A."/>
            <person name="Stanley E.J."/>
            <person name="Zarowiecki M."/>
            <person name="Liu J.Z."/>
            <person name="Huckvale T."/>
            <person name="Cooper P.J."/>
            <person name="Grencis R.K."/>
            <person name="Berriman M."/>
        </authorList>
    </citation>
    <scope>NUCLEOTIDE SEQUENCE [LARGE SCALE GENOMIC DNA]</scope>
</reference>
<dbReference type="GO" id="GO:0002098">
    <property type="term" value="P:tRNA wobble uridine modification"/>
    <property type="evidence" value="ECO:0007669"/>
    <property type="project" value="InterPro"/>
</dbReference>
<dbReference type="GO" id="GO:0000049">
    <property type="term" value="F:tRNA binding"/>
    <property type="evidence" value="ECO:0007669"/>
    <property type="project" value="TreeGrafter"/>
</dbReference>
<dbReference type="GO" id="GO:0005829">
    <property type="term" value="C:cytosol"/>
    <property type="evidence" value="ECO:0007669"/>
    <property type="project" value="TreeGrafter"/>
</dbReference>
<evidence type="ECO:0000256" key="3">
    <source>
        <dbReference type="ARBA" id="ARBA00005043"/>
    </source>
</evidence>
<evidence type="ECO:0000256" key="7">
    <source>
        <dbReference type="ARBA" id="ARBA00022694"/>
    </source>
</evidence>
<dbReference type="PANTHER" id="PTHR15641:SF1">
    <property type="entry name" value="ELONGATOR COMPLEX PROTEIN 5"/>
    <property type="match status" value="1"/>
</dbReference>